<proteinExistence type="predicted"/>
<evidence type="ECO:0000259" key="1">
    <source>
        <dbReference type="Pfam" id="PF07659"/>
    </source>
</evidence>
<organism evidence="2">
    <name type="scientific">uncultured Caudovirales phage</name>
    <dbReference type="NCBI Taxonomy" id="2100421"/>
    <lineage>
        <taxon>Viruses</taxon>
        <taxon>Duplodnaviria</taxon>
        <taxon>Heunggongvirae</taxon>
        <taxon>Uroviricota</taxon>
        <taxon>Caudoviricetes</taxon>
        <taxon>Peduoviridae</taxon>
        <taxon>Maltschvirus</taxon>
        <taxon>Maltschvirus maltsch</taxon>
    </lineage>
</organism>
<gene>
    <name evidence="2" type="ORF">UFOVP404_18</name>
</gene>
<dbReference type="EMBL" id="LR796377">
    <property type="protein sequence ID" value="CAB4140057.1"/>
    <property type="molecule type" value="Genomic_DNA"/>
</dbReference>
<accession>A0A6J5M3V3</accession>
<feature type="domain" description="Nucleotide modification associated" evidence="1">
    <location>
        <begin position="42"/>
        <end position="84"/>
    </location>
</feature>
<dbReference type="InterPro" id="IPR011630">
    <property type="entry name" value="DUF1599"/>
</dbReference>
<protein>
    <submittedName>
        <fullName evidence="2">Clostridium phage phiCTP1, Gp74</fullName>
    </submittedName>
</protein>
<sequence length="96" mass="11048">MKDLNNFEDILNELRIIMVRKHQDYGPFNIANAPGGAMNGLLVRMHDKMARLENLYYKSSDTPNYESIEDTFIDLANYAIIGLLVQRRQWEGVAEG</sequence>
<evidence type="ECO:0000313" key="2">
    <source>
        <dbReference type="EMBL" id="CAB4140057.1"/>
    </source>
</evidence>
<dbReference type="Pfam" id="PF07659">
    <property type="entry name" value="DUF1599"/>
    <property type="match status" value="1"/>
</dbReference>
<reference evidence="2" key="1">
    <citation type="submission" date="2020-04" db="EMBL/GenBank/DDBJ databases">
        <authorList>
            <person name="Chiriac C."/>
            <person name="Salcher M."/>
            <person name="Ghai R."/>
            <person name="Kavagutti S V."/>
        </authorList>
    </citation>
    <scope>NUCLEOTIDE SEQUENCE</scope>
</reference>
<name>A0A6J5M3V3_9CAUD</name>